<dbReference type="GO" id="GO:0008747">
    <property type="term" value="F:N-acetylneuraminate lyase activity"/>
    <property type="evidence" value="ECO:0007669"/>
    <property type="project" value="UniProtKB-EC"/>
</dbReference>
<accession>A0ABV2DPY5</accession>
<dbReference type="PRINTS" id="PR00146">
    <property type="entry name" value="DHPICSNTHASE"/>
</dbReference>
<dbReference type="Proteomes" id="UP001548832">
    <property type="component" value="Unassembled WGS sequence"/>
</dbReference>
<evidence type="ECO:0000313" key="2">
    <source>
        <dbReference type="EMBL" id="MET2832135.1"/>
    </source>
</evidence>
<reference evidence="2 3" key="1">
    <citation type="submission" date="2024-06" db="EMBL/GenBank/DDBJ databases">
        <authorList>
            <person name="Kim D.-U."/>
        </authorList>
    </citation>
    <scope>NUCLEOTIDE SEQUENCE [LARGE SCALE GENOMIC DNA]</scope>
    <source>
        <strain evidence="2 3">KACC15460</strain>
    </source>
</reference>
<evidence type="ECO:0000256" key="1">
    <source>
        <dbReference type="ARBA" id="ARBA00023239"/>
    </source>
</evidence>
<gene>
    <name evidence="2" type="ORF">ABVQ20_34825</name>
</gene>
<dbReference type="GO" id="GO:0008840">
    <property type="term" value="F:4-hydroxy-tetrahydrodipicolinate synthase activity"/>
    <property type="evidence" value="ECO:0007669"/>
    <property type="project" value="UniProtKB-EC"/>
</dbReference>
<dbReference type="CDD" id="cd00408">
    <property type="entry name" value="DHDPS-like"/>
    <property type="match status" value="1"/>
</dbReference>
<dbReference type="PANTHER" id="PTHR12128:SF67">
    <property type="entry name" value="BLR3884 PROTEIN"/>
    <property type="match status" value="1"/>
</dbReference>
<sequence>MFSLSPQIVKLNVDNRQSIIICLIDGARQLPRTRVNALMKTLALPRTDCLMVAAATPLTADLHPDVGMLVRHIGMLFEAGCDGIALFGTTGEGTEFSAEDRMGGLDGIIGSGIAPERLIVSVGALSIPDIVRLAHHALNYAVDSLLLMPPCVYRGGITEDGTFRFYATVIDHIARADLKLCLYHFPDICGVPLTPRIIRRLDEAYPGIITGVKDSGGDLDYTEALIRRFSHLSIYTGSEIHLPQALAAGARGTICGLGNAMPRLMRAMLDAPTAFDRRKLVPLLLSGDAILSRQPFPASVKAVLASASGDAGWNRVLPPMSEIAMPDRNWLLQDFFRWERNLPHEWQTFQASVPEVESQAIKIRRA</sequence>
<comment type="caution">
    <text evidence="2">The sequence shown here is derived from an EMBL/GenBank/DDBJ whole genome shotgun (WGS) entry which is preliminary data.</text>
</comment>
<dbReference type="EC" id="4.1.3.3" evidence="2"/>
<dbReference type="EC" id="4.2.1.41" evidence="2"/>
<dbReference type="SUPFAM" id="SSF51569">
    <property type="entry name" value="Aldolase"/>
    <property type="match status" value="1"/>
</dbReference>
<dbReference type="Gene3D" id="3.20.20.70">
    <property type="entry name" value="Aldolase class I"/>
    <property type="match status" value="1"/>
</dbReference>
<dbReference type="EC" id="4.3.3.7" evidence="2"/>
<dbReference type="RefSeq" id="WP_354464360.1">
    <property type="nucleotide sequence ID" value="NZ_JBEWSZ010000007.1"/>
</dbReference>
<name>A0ABV2DPY5_9HYPH</name>
<organism evidence="2 3">
    <name type="scientific">Mesorhizobium shangrilense</name>
    <dbReference type="NCBI Taxonomy" id="460060"/>
    <lineage>
        <taxon>Bacteria</taxon>
        <taxon>Pseudomonadati</taxon>
        <taxon>Pseudomonadota</taxon>
        <taxon>Alphaproteobacteria</taxon>
        <taxon>Hyphomicrobiales</taxon>
        <taxon>Phyllobacteriaceae</taxon>
        <taxon>Mesorhizobium</taxon>
    </lineage>
</organism>
<keyword evidence="3" id="KW-1185">Reference proteome</keyword>
<dbReference type="SMART" id="SM01130">
    <property type="entry name" value="DHDPS"/>
    <property type="match status" value="1"/>
</dbReference>
<dbReference type="EMBL" id="JBEWSZ010000007">
    <property type="protein sequence ID" value="MET2832135.1"/>
    <property type="molecule type" value="Genomic_DNA"/>
</dbReference>
<dbReference type="PANTHER" id="PTHR12128">
    <property type="entry name" value="DIHYDRODIPICOLINATE SYNTHASE"/>
    <property type="match status" value="1"/>
</dbReference>
<evidence type="ECO:0000313" key="3">
    <source>
        <dbReference type="Proteomes" id="UP001548832"/>
    </source>
</evidence>
<proteinExistence type="predicted"/>
<dbReference type="Pfam" id="PF00701">
    <property type="entry name" value="DHDPS"/>
    <property type="match status" value="1"/>
</dbReference>
<dbReference type="InterPro" id="IPR013785">
    <property type="entry name" value="Aldolase_TIM"/>
</dbReference>
<protein>
    <submittedName>
        <fullName evidence="2">Dihydrodipicolinate synthase family protein</fullName>
        <ecNumber evidence="2">4.1.3.3</ecNumber>
        <ecNumber evidence="2">4.2.1.41</ecNumber>
        <ecNumber evidence="2">4.3.3.7</ecNumber>
    </submittedName>
</protein>
<dbReference type="GO" id="GO:0047448">
    <property type="term" value="F:5-dehydro-4-deoxyglucarate dehydratase activity"/>
    <property type="evidence" value="ECO:0007669"/>
    <property type="project" value="UniProtKB-EC"/>
</dbReference>
<keyword evidence="1 2" id="KW-0456">Lyase</keyword>
<dbReference type="InterPro" id="IPR002220">
    <property type="entry name" value="DapA-like"/>
</dbReference>